<dbReference type="AlphaFoldDB" id="A0A5C6CS94"/>
<keyword evidence="2" id="KW-1185">Reference proteome</keyword>
<dbReference type="Proteomes" id="UP000318437">
    <property type="component" value="Unassembled WGS sequence"/>
</dbReference>
<organism evidence="1 2">
    <name type="scientific">Bythopirellula polymerisocia</name>
    <dbReference type="NCBI Taxonomy" id="2528003"/>
    <lineage>
        <taxon>Bacteria</taxon>
        <taxon>Pseudomonadati</taxon>
        <taxon>Planctomycetota</taxon>
        <taxon>Planctomycetia</taxon>
        <taxon>Pirellulales</taxon>
        <taxon>Lacipirellulaceae</taxon>
        <taxon>Bythopirellula</taxon>
    </lineage>
</organism>
<dbReference type="EMBL" id="SJPS01000003">
    <property type="protein sequence ID" value="TWU27258.1"/>
    <property type="molecule type" value="Genomic_DNA"/>
</dbReference>
<proteinExistence type="predicted"/>
<reference evidence="1 2" key="1">
    <citation type="submission" date="2019-02" db="EMBL/GenBank/DDBJ databases">
        <title>Deep-cultivation of Planctomycetes and their phenomic and genomic characterization uncovers novel biology.</title>
        <authorList>
            <person name="Wiegand S."/>
            <person name="Jogler M."/>
            <person name="Boedeker C."/>
            <person name="Pinto D."/>
            <person name="Vollmers J."/>
            <person name="Rivas-Marin E."/>
            <person name="Kohn T."/>
            <person name="Peeters S.H."/>
            <person name="Heuer A."/>
            <person name="Rast P."/>
            <person name="Oberbeckmann S."/>
            <person name="Bunk B."/>
            <person name="Jeske O."/>
            <person name="Meyerdierks A."/>
            <person name="Storesund J.E."/>
            <person name="Kallscheuer N."/>
            <person name="Luecker S."/>
            <person name="Lage O.M."/>
            <person name="Pohl T."/>
            <person name="Merkel B.J."/>
            <person name="Hornburger P."/>
            <person name="Mueller R.-W."/>
            <person name="Bruemmer F."/>
            <person name="Labrenz M."/>
            <person name="Spormann A.M."/>
            <person name="Op Den Camp H."/>
            <person name="Overmann J."/>
            <person name="Amann R."/>
            <person name="Jetten M.S.M."/>
            <person name="Mascher T."/>
            <person name="Medema M.H."/>
            <person name="Devos D.P."/>
            <person name="Kaster A.-K."/>
            <person name="Ovreas L."/>
            <person name="Rohde M."/>
            <person name="Galperin M.Y."/>
            <person name="Jogler C."/>
        </authorList>
    </citation>
    <scope>NUCLEOTIDE SEQUENCE [LARGE SCALE GENOMIC DNA]</scope>
    <source>
        <strain evidence="1 2">Pla144</strain>
    </source>
</reference>
<protein>
    <submittedName>
        <fullName evidence="1">Uncharacterized protein</fullName>
    </submittedName>
</protein>
<evidence type="ECO:0000313" key="2">
    <source>
        <dbReference type="Proteomes" id="UP000318437"/>
    </source>
</evidence>
<sequence>MHWDSSKMKTRLSLPSNRLDWVVCVALLFSIAVPCWALDDKSWELAPYRVQLLVVVDSSARPGAITAEQFSADLKQRIRTTLYPLWSVELVLPQAADRTRQLSGLGNLEDESEQSETVRFDKRIYITAKVSPLGISLSSRELDIYTGRWTPVLNKLVRQDHMVTHASLELLCQVFAPLAMIHADPNDEEHVSLVFKGADLPRQTDEPLFVHRNDLFQPLLVRLSRTSGAAPETIVDVPWTYVVAEEPEDAGWLCRVYTGTRRPFGTRRRGRVELMAIALKAPLYETQVRFHASHDESQSLRGYEVFEQEPETGEYKLLGVTNYQGLIPVTRTDAPVRMLILRSDNQLLAKVPVVPGVRTLAEIPIADDMARLLVQEDLEALKEKLIDVVARRNIIMARVRAFLEQDNLDEAQKLLTELNALPNRGDFAQEIKSLQDLTGSGANSQYHSDNPRIQAKIGKLLDNTGTLLGRFLGVREITQLENEVREYQRSQPN</sequence>
<gene>
    <name evidence="1" type="ORF">Pla144_20300</name>
</gene>
<name>A0A5C6CS94_9BACT</name>
<accession>A0A5C6CS94</accession>
<comment type="caution">
    <text evidence="1">The sequence shown here is derived from an EMBL/GenBank/DDBJ whole genome shotgun (WGS) entry which is preliminary data.</text>
</comment>
<evidence type="ECO:0000313" key="1">
    <source>
        <dbReference type="EMBL" id="TWU27258.1"/>
    </source>
</evidence>